<feature type="region of interest" description="Disordered" evidence="5">
    <location>
        <begin position="236"/>
        <end position="473"/>
    </location>
</feature>
<feature type="compositionally biased region" description="Low complexity" evidence="5">
    <location>
        <begin position="294"/>
        <end position="308"/>
    </location>
</feature>
<evidence type="ECO:0000256" key="5">
    <source>
        <dbReference type="SAM" id="MobiDB-lite"/>
    </source>
</evidence>
<feature type="compositionally biased region" description="Low complexity" evidence="5">
    <location>
        <begin position="349"/>
        <end position="358"/>
    </location>
</feature>
<dbReference type="EMBL" id="JARJCM010000037">
    <property type="protein sequence ID" value="KAJ7037504.1"/>
    <property type="molecule type" value="Genomic_DNA"/>
</dbReference>
<keyword evidence="4" id="KW-0175">Coiled coil</keyword>
<dbReference type="GO" id="GO:0010792">
    <property type="term" value="P:DNA double-strand break processing involved in repair via single-strand annealing"/>
    <property type="evidence" value="ECO:0007669"/>
    <property type="project" value="TreeGrafter"/>
</dbReference>
<accession>A0AAD6T0Q4</accession>
<feature type="compositionally biased region" description="Polar residues" evidence="5">
    <location>
        <begin position="455"/>
        <end position="473"/>
    </location>
</feature>
<reference evidence="7" key="1">
    <citation type="submission" date="2023-03" db="EMBL/GenBank/DDBJ databases">
        <title>Massive genome expansion in bonnet fungi (Mycena s.s.) driven by repeated elements and novel gene families across ecological guilds.</title>
        <authorList>
            <consortium name="Lawrence Berkeley National Laboratory"/>
            <person name="Harder C.B."/>
            <person name="Miyauchi S."/>
            <person name="Viragh M."/>
            <person name="Kuo A."/>
            <person name="Thoen E."/>
            <person name="Andreopoulos B."/>
            <person name="Lu D."/>
            <person name="Skrede I."/>
            <person name="Drula E."/>
            <person name="Henrissat B."/>
            <person name="Morin E."/>
            <person name="Kohler A."/>
            <person name="Barry K."/>
            <person name="LaButti K."/>
            <person name="Morin E."/>
            <person name="Salamov A."/>
            <person name="Lipzen A."/>
            <person name="Mereny Z."/>
            <person name="Hegedus B."/>
            <person name="Baldrian P."/>
            <person name="Stursova M."/>
            <person name="Weitz H."/>
            <person name="Taylor A."/>
            <person name="Grigoriev I.V."/>
            <person name="Nagy L.G."/>
            <person name="Martin F."/>
            <person name="Kauserud H."/>
        </authorList>
    </citation>
    <scope>NUCLEOTIDE SEQUENCE</scope>
    <source>
        <strain evidence="7">CBHHK200</strain>
    </source>
</reference>
<keyword evidence="3" id="KW-0539">Nucleus</keyword>
<feature type="compositionally biased region" description="Basic and acidic residues" evidence="5">
    <location>
        <begin position="443"/>
        <end position="454"/>
    </location>
</feature>
<sequence>MPTGHVYSGAELKVRDKAIEERYSRQIREVEDKARRLRHAYDERSKEHWAFVNYANGIARKLGDFPSLQEVDTFIELADERIPYEHLVGRVEELKSELSKEKREKESMQYDLADVMEERDRLKEALAEQSAKLATSSAQELARELVDLQRQLTTVQQTANRASVRFEERYGKWRVFKAWMQAEEKKFAERTKGVRGAEKARLRGVLNTKRHQKVKEMGLDSDDDDDALDQVVGQETPAQVKTHSNIPPTSSPTVVASGSTTPAQKIGDGTPVVSSTRTPLQFVPISSKPMMSEPQTSSPAPSSPPTQSKDFIDLSETDDDSQDALPPTHKAPTKLPEEGVISIVDPRPAAKTAKKALPAPHPTLPSRPSFPQFGGGEMPKRPRHSDVFSSTETRQRPDSENVDEERPRKTRRFSSPVRTPLAAIPADGLRASRDGANISSTSRGRENRVDRHTNGENAPASTPANGSGSKQITDYSAFKGRGRYGKASGGNDTINASYAIDPAQNNGLDFQYDAVVRGKEDRRRMLGGDCECCRDYYEAIGPLPSRLQPPLWRSPPNSPEKNRPCRKTDGANGGRKADAAAVNSHKQAISRHRHNWAQGITPPDYWNIGFPSTQEAEKINERAAEMHRQKRRRVEAEAERGGRYYKTR</sequence>
<comment type="caution">
    <text evidence="7">The sequence shown here is derived from an EMBL/GenBank/DDBJ whole genome shotgun (WGS) entry which is preliminary data.</text>
</comment>
<gene>
    <name evidence="7" type="ORF">C8F04DRAFT_1092685</name>
</gene>
<feature type="region of interest" description="Disordered" evidence="5">
    <location>
        <begin position="547"/>
        <end position="578"/>
    </location>
</feature>
<feature type="compositionally biased region" description="Basic and acidic residues" evidence="5">
    <location>
        <begin position="560"/>
        <end position="569"/>
    </location>
</feature>
<evidence type="ECO:0000256" key="4">
    <source>
        <dbReference type="SAM" id="Coils"/>
    </source>
</evidence>
<dbReference type="Pfam" id="PF08573">
    <property type="entry name" value="SAE2"/>
    <property type="match status" value="1"/>
</dbReference>
<name>A0AAD6T0Q4_9AGAR</name>
<feature type="coiled-coil region" evidence="4">
    <location>
        <begin position="84"/>
        <end position="158"/>
    </location>
</feature>
<evidence type="ECO:0000256" key="2">
    <source>
        <dbReference type="ARBA" id="ARBA00022763"/>
    </source>
</evidence>
<feature type="compositionally biased region" description="Basic and acidic residues" evidence="5">
    <location>
        <begin position="393"/>
        <end position="407"/>
    </location>
</feature>
<dbReference type="PANTHER" id="PTHR15107:SF0">
    <property type="entry name" value="DNA ENDONUCLEASE ACTIVATOR CTP1 C-TERMINAL DOMAIN-CONTAINING PROTEIN"/>
    <property type="match status" value="1"/>
</dbReference>
<evidence type="ECO:0000259" key="6">
    <source>
        <dbReference type="Pfam" id="PF08573"/>
    </source>
</evidence>
<proteinExistence type="predicted"/>
<keyword evidence="2" id="KW-0227">DNA damage</keyword>
<feature type="compositionally biased region" description="Acidic residues" evidence="5">
    <location>
        <begin position="313"/>
        <end position="322"/>
    </location>
</feature>
<feature type="domain" description="DNA endonuclease activator Ctp1 C-terminal" evidence="6">
    <location>
        <begin position="511"/>
        <end position="615"/>
    </location>
</feature>
<dbReference type="AlphaFoldDB" id="A0AAD6T0Q4"/>
<feature type="compositionally biased region" description="Polar residues" evidence="5">
    <location>
        <begin position="236"/>
        <end position="263"/>
    </location>
</feature>
<feature type="region of interest" description="Disordered" evidence="5">
    <location>
        <begin position="616"/>
        <end position="648"/>
    </location>
</feature>
<dbReference type="GO" id="GO:0005634">
    <property type="term" value="C:nucleus"/>
    <property type="evidence" value="ECO:0007669"/>
    <property type="project" value="UniProtKB-SubCell"/>
</dbReference>
<dbReference type="InterPro" id="IPR013882">
    <property type="entry name" value="Ctp1_C"/>
</dbReference>
<dbReference type="PANTHER" id="PTHR15107">
    <property type="entry name" value="RETINOBLASTOMA BINDING PROTEIN 8"/>
    <property type="match status" value="1"/>
</dbReference>
<evidence type="ECO:0000313" key="8">
    <source>
        <dbReference type="Proteomes" id="UP001218188"/>
    </source>
</evidence>
<evidence type="ECO:0000256" key="3">
    <source>
        <dbReference type="ARBA" id="ARBA00023242"/>
    </source>
</evidence>
<dbReference type="Proteomes" id="UP001218188">
    <property type="component" value="Unassembled WGS sequence"/>
</dbReference>
<dbReference type="InterPro" id="IPR033316">
    <property type="entry name" value="RBBP8-like"/>
</dbReference>
<feature type="coiled-coil region" evidence="4">
    <location>
        <begin position="20"/>
        <end position="47"/>
    </location>
</feature>
<organism evidence="7 8">
    <name type="scientific">Mycena alexandri</name>
    <dbReference type="NCBI Taxonomy" id="1745969"/>
    <lineage>
        <taxon>Eukaryota</taxon>
        <taxon>Fungi</taxon>
        <taxon>Dikarya</taxon>
        <taxon>Basidiomycota</taxon>
        <taxon>Agaricomycotina</taxon>
        <taxon>Agaricomycetes</taxon>
        <taxon>Agaricomycetidae</taxon>
        <taxon>Agaricales</taxon>
        <taxon>Marasmiineae</taxon>
        <taxon>Mycenaceae</taxon>
        <taxon>Mycena</taxon>
    </lineage>
</organism>
<feature type="compositionally biased region" description="Basic and acidic residues" evidence="5">
    <location>
        <begin position="616"/>
        <end position="627"/>
    </location>
</feature>
<dbReference type="GO" id="GO:0003684">
    <property type="term" value="F:damaged DNA binding"/>
    <property type="evidence" value="ECO:0007669"/>
    <property type="project" value="TreeGrafter"/>
</dbReference>
<evidence type="ECO:0000313" key="7">
    <source>
        <dbReference type="EMBL" id="KAJ7037504.1"/>
    </source>
</evidence>
<protein>
    <recommendedName>
        <fullName evidence="6">DNA endonuclease activator Ctp1 C-terminal domain-containing protein</fullName>
    </recommendedName>
</protein>
<comment type="subcellular location">
    <subcellularLocation>
        <location evidence="1">Nucleus</location>
    </subcellularLocation>
</comment>
<evidence type="ECO:0000256" key="1">
    <source>
        <dbReference type="ARBA" id="ARBA00004123"/>
    </source>
</evidence>
<keyword evidence="8" id="KW-1185">Reference proteome</keyword>